<organism evidence="1 2">
    <name type="scientific">Mycoplasmopsis columboralis</name>
    <dbReference type="NCBI Taxonomy" id="171282"/>
    <lineage>
        <taxon>Bacteria</taxon>
        <taxon>Bacillati</taxon>
        <taxon>Mycoplasmatota</taxon>
        <taxon>Mycoplasmoidales</taxon>
        <taxon>Metamycoplasmataceae</taxon>
        <taxon>Mycoplasmopsis</taxon>
    </lineage>
</organism>
<evidence type="ECO:0000313" key="2">
    <source>
        <dbReference type="Proteomes" id="UP000289497"/>
    </source>
</evidence>
<name>A0A449B5K0_9BACT</name>
<evidence type="ECO:0000313" key="1">
    <source>
        <dbReference type="EMBL" id="VEU75884.1"/>
    </source>
</evidence>
<accession>A0A449B5K0</accession>
<proteinExistence type="predicted"/>
<dbReference type="EMBL" id="LR215039">
    <property type="protein sequence ID" value="VEU75884.1"/>
    <property type="molecule type" value="Genomic_DNA"/>
</dbReference>
<dbReference type="OrthoDB" id="403918at2"/>
<dbReference type="Proteomes" id="UP000289497">
    <property type="component" value="Chromosome"/>
</dbReference>
<dbReference type="RefSeq" id="WP_036434067.1">
    <property type="nucleotide sequence ID" value="NZ_LR215039.1"/>
</dbReference>
<dbReference type="KEGG" id="mcou:NCTC10179_00040"/>
<sequence>MKLFKKILVGVTALGSLTGLAGIIAYKTTHNFQPSFYNYKSYMSTDNIEFIGESFEYKEFDSLQQFTRSLTDNKAIAGIGSDFQAAELAKNGIIGKIDYSVLFNDPSLKNNPDKTKKYLQLILHPLVWKHLEGYDDYLKYDNEGNEVNLHLWEFYFPYFMQDAVIAYNVAKNPVPQENATEDGSIDFEKYRTTYKDKLYDMSTILTILSQNGFNYWNITDAVRDNMIYGSTYWTAPEKGGDEEINRHSGAVTHFTYAKLIDSFVNLIQENTSLKLSDTDHINFIGDGLAIVNNLIHPALNVNVAIMYNGDAIDSYYGADNVDGVKDGDIRVIRPKGNLLLTDGFVISSQISEQKAQEVTISVRESIYQRVPELVKIIETFDQENFLGEITQEKIDLIKEKTLALTWKDLQSIYLEKYFENSSYLKANLATFMELLHNKVDLSKPQNQQVLERFYFEEENEDQSDFHINPYPYIIKEYLNEQFGEILDNTSEKVVSLYKQDQNINKLKEILVSYIKSNSFSDYIFAILVREIEKWSNEDYFTEEIYSSVENTKDFLLDLVSWKLALVDISSDELADEISQNWRNLQNYDYVNYDATLINEYEFIRRNYFADFLDKVDQIALQIYDIDIKDGIDRVDIKPIDNKLRSLVNDYYYKRTKG</sequence>
<keyword evidence="2" id="KW-1185">Reference proteome</keyword>
<protein>
    <submittedName>
        <fullName evidence="1">Uncharacterized protein</fullName>
    </submittedName>
</protein>
<reference evidence="1 2" key="1">
    <citation type="submission" date="2019-01" db="EMBL/GenBank/DDBJ databases">
        <authorList>
            <consortium name="Pathogen Informatics"/>
        </authorList>
    </citation>
    <scope>NUCLEOTIDE SEQUENCE [LARGE SCALE GENOMIC DNA]</scope>
    <source>
        <strain evidence="1 2">NCTC10179</strain>
    </source>
</reference>
<gene>
    <name evidence="1" type="ORF">NCTC10179_00040</name>
</gene>
<dbReference type="AlphaFoldDB" id="A0A449B5K0"/>